<sequence length="733" mass="81553">MDDLGESGGGPPVLPHDGEDDAELLEREDVSPDGIFVDQEEDEFAESPNPECATREQEPSPGSSRETPMFIHDDEHAEEAQPEGLEDSQPPEAESASDHDEDAREDENDEIEHYSDNGSDEGEPCTRACQQQAIQRERKIIKQAKIITIKEQLIEQLRAQLRAARTENRQLRHQLRQLTGSEPGSASPDRDMEWQERLRDCLASGDNDGPSYHTVWKESCRSLNMSIDPNMCHPQIRFKSHDVDEEVFPRQSSPDDLASIMSDEEIRPPAPPLPDKIVFQILKELLTFDGKLIHCFSRLDPHCRPDEFPSAQDLSNRSTGLRGRFFLTSEPRSYISLTHDTVDPNMILAPLCTRKTSGQPNYRLTRSMRSTLGMDYIYQLRGLHFVHFYCLDKEMNNPDRRQAAIRDRSFVADVERATTQAKVPARLESSSLENLDPLFPVVGQRWMPSPGDFDRVRHLFQENTGWDVRVNDLDFDATSSQGTLNDSEADYSETEAGDSEEDDSDSSGSPPSSPPGSRTRRPFTPAPGADFGEEEEHSETEGESHHSGSDNDNDSDASLETVKQRRVQQYLRKAQSEGVAGSQTSIEQVREIIELSSGDEEGGNTAGPRVKTRSVSGIFVTPNPGERSTGTPDTRRRSTSAIQQRRTSSAPRTASSLHNPIDLTQGDSDKEGEGQEATAADEPGRATSAPLSTGMKRNRSPPSEDGGEPKRQKPAARNGSVPLALKQNWRFPA</sequence>
<feature type="compositionally biased region" description="Low complexity" evidence="2">
    <location>
        <begin position="645"/>
        <end position="656"/>
    </location>
</feature>
<feature type="region of interest" description="Disordered" evidence="2">
    <location>
        <begin position="477"/>
        <end position="733"/>
    </location>
</feature>
<feature type="compositionally biased region" description="Polar residues" evidence="2">
    <location>
        <begin position="477"/>
        <end position="486"/>
    </location>
</feature>
<organism evidence="3 4">
    <name type="scientific">Diaporthe helianthi</name>
    <dbReference type="NCBI Taxonomy" id="158607"/>
    <lineage>
        <taxon>Eukaryota</taxon>
        <taxon>Fungi</taxon>
        <taxon>Dikarya</taxon>
        <taxon>Ascomycota</taxon>
        <taxon>Pezizomycotina</taxon>
        <taxon>Sordariomycetes</taxon>
        <taxon>Sordariomycetidae</taxon>
        <taxon>Diaporthales</taxon>
        <taxon>Diaporthaceae</taxon>
        <taxon>Diaporthe</taxon>
    </lineage>
</organism>
<dbReference type="STRING" id="158607.A0A2P5I6J8"/>
<feature type="region of interest" description="Disordered" evidence="2">
    <location>
        <begin position="1"/>
        <end position="130"/>
    </location>
</feature>
<dbReference type="EMBL" id="MAVT02000210">
    <property type="protein sequence ID" value="POS78133.1"/>
    <property type="molecule type" value="Genomic_DNA"/>
</dbReference>
<evidence type="ECO:0000256" key="2">
    <source>
        <dbReference type="SAM" id="MobiDB-lite"/>
    </source>
</evidence>
<protein>
    <submittedName>
        <fullName evidence="3">Uncharacterized protein</fullName>
    </submittedName>
</protein>
<proteinExistence type="predicted"/>
<evidence type="ECO:0000313" key="3">
    <source>
        <dbReference type="EMBL" id="POS78133.1"/>
    </source>
</evidence>
<comment type="caution">
    <text evidence="3">The sequence shown here is derived from an EMBL/GenBank/DDBJ whole genome shotgun (WGS) entry which is preliminary data.</text>
</comment>
<evidence type="ECO:0000256" key="1">
    <source>
        <dbReference type="SAM" id="Coils"/>
    </source>
</evidence>
<feature type="compositionally biased region" description="Gly residues" evidence="2">
    <location>
        <begin position="1"/>
        <end position="11"/>
    </location>
</feature>
<name>A0A2P5I6J8_DIAHE</name>
<keyword evidence="4" id="KW-1185">Reference proteome</keyword>
<evidence type="ECO:0000313" key="4">
    <source>
        <dbReference type="Proteomes" id="UP000094444"/>
    </source>
</evidence>
<reference evidence="3" key="1">
    <citation type="submission" date="2017-09" db="EMBL/GenBank/DDBJ databases">
        <title>Polyketide synthases of a Diaporthe helianthi virulent isolate.</title>
        <authorList>
            <person name="Baroncelli R."/>
        </authorList>
    </citation>
    <scope>NUCLEOTIDE SEQUENCE [LARGE SCALE GENOMIC DNA]</scope>
    <source>
        <strain evidence="3">7/96</strain>
    </source>
</reference>
<feature type="compositionally biased region" description="Basic and acidic residues" evidence="2">
    <location>
        <begin position="539"/>
        <end position="549"/>
    </location>
</feature>
<keyword evidence="1" id="KW-0175">Coiled coil</keyword>
<dbReference type="Proteomes" id="UP000094444">
    <property type="component" value="Unassembled WGS sequence"/>
</dbReference>
<feature type="coiled-coil region" evidence="1">
    <location>
        <begin position="147"/>
        <end position="181"/>
    </location>
</feature>
<dbReference type="OrthoDB" id="3439669at2759"/>
<dbReference type="InParanoid" id="A0A2P5I6J8"/>
<accession>A0A2P5I6J8</accession>
<gene>
    <name evidence="3" type="ORF">DHEL01_v203466</name>
</gene>
<feature type="compositionally biased region" description="Acidic residues" evidence="2">
    <location>
        <begin position="487"/>
        <end position="505"/>
    </location>
</feature>
<dbReference type="AlphaFoldDB" id="A0A2P5I6J8"/>